<feature type="transmembrane region" description="Helical" evidence="8">
    <location>
        <begin position="187"/>
        <end position="209"/>
    </location>
</feature>
<comment type="subcellular location">
    <subcellularLocation>
        <location evidence="1">Membrane</location>
        <topology evidence="1">Multi-pass membrane protein</topology>
    </subcellularLocation>
</comment>
<evidence type="ECO:0000256" key="4">
    <source>
        <dbReference type="ARBA" id="ARBA00023040"/>
    </source>
</evidence>
<name>A0A2C9KNA9_BIOGL</name>
<feature type="transmembrane region" description="Helical" evidence="8">
    <location>
        <begin position="103"/>
        <end position="126"/>
    </location>
</feature>
<feature type="transmembrane region" description="Helical" evidence="8">
    <location>
        <begin position="245"/>
        <end position="269"/>
    </location>
</feature>
<feature type="transmembrane region" description="Helical" evidence="8">
    <location>
        <begin position="35"/>
        <end position="56"/>
    </location>
</feature>
<reference evidence="10" key="1">
    <citation type="submission" date="2020-05" db="UniProtKB">
        <authorList>
            <consortium name="EnsemblMetazoa"/>
        </authorList>
    </citation>
    <scope>IDENTIFICATION</scope>
    <source>
        <strain evidence="10">BB02</strain>
    </source>
</reference>
<dbReference type="Proteomes" id="UP001165740">
    <property type="component" value="Chromosome 11"/>
</dbReference>
<feature type="transmembrane region" description="Helical" evidence="8">
    <location>
        <begin position="63"/>
        <end position="83"/>
    </location>
</feature>
<evidence type="ECO:0000256" key="3">
    <source>
        <dbReference type="ARBA" id="ARBA00022989"/>
    </source>
</evidence>
<keyword evidence="4" id="KW-0297">G-protein coupled receptor</keyword>
<dbReference type="VEuPathDB" id="VectorBase:BGLAX_046529"/>
<keyword evidence="7" id="KW-0807">Transducer</keyword>
<evidence type="ECO:0000313" key="11">
    <source>
        <dbReference type="Proteomes" id="UP000076420"/>
    </source>
</evidence>
<dbReference type="VEuPathDB" id="VectorBase:BGLB021669"/>
<dbReference type="PROSITE" id="PS00237">
    <property type="entry name" value="G_PROTEIN_RECEP_F1_1"/>
    <property type="match status" value="1"/>
</dbReference>
<dbReference type="Gene3D" id="1.20.1070.10">
    <property type="entry name" value="Rhodopsin 7-helix transmembrane proteins"/>
    <property type="match status" value="1"/>
</dbReference>
<sequence length="330" mass="38070">MCYYPDEYEIYEIHSNVSTNSSRYMYETDGFLKHYLWFLCGIGLPGNLLTILVVLSHKPYRPATLLLGCLAIFDSAALITKLIESQILYNKFRLGWLGCKLIYIPSTVTASIANWTLALICAERCIAVCYPLKRLYLMTTRRSKCLLAVMSAVLGTYVSVLYALFMVDSNGEIVCVFQNIGIYTFLLVQYASHIIAPFILISCFTVLVIRQLHVMRNNRQELRRKRSINESPILRQESQENKMSLLMIGASLLYFIVNAPSCLFYTVIWPATCIPRHVWFYVKDLLYVINDSSHALNFFVYFALVKGFRSDLYKVISNVVKQRRRKLDDL</sequence>
<dbReference type="AlphaFoldDB" id="A0A2C9KNA9"/>
<evidence type="ECO:0000259" key="9">
    <source>
        <dbReference type="PROSITE" id="PS50262"/>
    </source>
</evidence>
<organism evidence="10 11">
    <name type="scientific">Biomphalaria glabrata</name>
    <name type="common">Bloodfluke planorb</name>
    <name type="synonym">Freshwater snail</name>
    <dbReference type="NCBI Taxonomy" id="6526"/>
    <lineage>
        <taxon>Eukaryota</taxon>
        <taxon>Metazoa</taxon>
        <taxon>Spiralia</taxon>
        <taxon>Lophotrochozoa</taxon>
        <taxon>Mollusca</taxon>
        <taxon>Gastropoda</taxon>
        <taxon>Heterobranchia</taxon>
        <taxon>Euthyneura</taxon>
        <taxon>Panpulmonata</taxon>
        <taxon>Hygrophila</taxon>
        <taxon>Lymnaeoidea</taxon>
        <taxon>Planorbidae</taxon>
        <taxon>Biomphalaria</taxon>
    </lineage>
</organism>
<keyword evidence="5 8" id="KW-0472">Membrane</keyword>
<keyword evidence="12" id="KW-1185">Reference proteome</keyword>
<keyword evidence="6" id="KW-0675">Receptor</keyword>
<keyword evidence="3 8" id="KW-1133">Transmembrane helix</keyword>
<feature type="transmembrane region" description="Helical" evidence="8">
    <location>
        <begin position="146"/>
        <end position="167"/>
    </location>
</feature>
<dbReference type="GeneID" id="106060520"/>
<keyword evidence="2 8" id="KW-0812">Transmembrane</keyword>
<dbReference type="STRING" id="6526.A0A2C9KNA9"/>
<dbReference type="InterPro" id="IPR000276">
    <property type="entry name" value="GPCR_Rhodpsn"/>
</dbReference>
<evidence type="ECO:0000256" key="1">
    <source>
        <dbReference type="ARBA" id="ARBA00004141"/>
    </source>
</evidence>
<reference evidence="13" key="2">
    <citation type="submission" date="2025-04" db="UniProtKB">
        <authorList>
            <consortium name="RefSeq"/>
        </authorList>
    </citation>
    <scope>IDENTIFICATION</scope>
</reference>
<feature type="transmembrane region" description="Helical" evidence="8">
    <location>
        <begin position="285"/>
        <end position="304"/>
    </location>
</feature>
<evidence type="ECO:0000256" key="5">
    <source>
        <dbReference type="ARBA" id="ARBA00023136"/>
    </source>
</evidence>
<dbReference type="PANTHER" id="PTHR24243">
    <property type="entry name" value="G-PROTEIN COUPLED RECEPTOR"/>
    <property type="match status" value="1"/>
</dbReference>
<evidence type="ECO:0000256" key="8">
    <source>
        <dbReference type="SAM" id="Phobius"/>
    </source>
</evidence>
<evidence type="ECO:0000313" key="10">
    <source>
        <dbReference type="EnsemblMetazoa" id="BGLB021669-PA"/>
    </source>
</evidence>
<dbReference type="GO" id="GO:0005886">
    <property type="term" value="C:plasma membrane"/>
    <property type="evidence" value="ECO:0007669"/>
    <property type="project" value="TreeGrafter"/>
</dbReference>
<dbReference type="OrthoDB" id="9990906at2759"/>
<dbReference type="SUPFAM" id="SSF81321">
    <property type="entry name" value="Family A G protein-coupled receptor-like"/>
    <property type="match status" value="1"/>
</dbReference>
<dbReference type="GO" id="GO:0004930">
    <property type="term" value="F:G protein-coupled receptor activity"/>
    <property type="evidence" value="ECO:0007669"/>
    <property type="project" value="UniProtKB-KW"/>
</dbReference>
<dbReference type="EnsemblMetazoa" id="BGLB021669-RA">
    <property type="protein sequence ID" value="BGLB021669-PA"/>
    <property type="gene ID" value="BGLB021669"/>
</dbReference>
<dbReference type="OMA" id="CILEIYK"/>
<dbReference type="PANTHER" id="PTHR24243:SF230">
    <property type="entry name" value="G-PROTEIN COUPLED RECEPTORS FAMILY 1 PROFILE DOMAIN-CONTAINING PROTEIN"/>
    <property type="match status" value="1"/>
</dbReference>
<evidence type="ECO:0000256" key="7">
    <source>
        <dbReference type="ARBA" id="ARBA00023224"/>
    </source>
</evidence>
<evidence type="ECO:0000313" key="12">
    <source>
        <dbReference type="Proteomes" id="UP001165740"/>
    </source>
</evidence>
<feature type="domain" description="G-protein coupled receptors family 1 profile" evidence="9">
    <location>
        <begin position="46"/>
        <end position="301"/>
    </location>
</feature>
<dbReference type="Pfam" id="PF00001">
    <property type="entry name" value="7tm_1"/>
    <property type="match status" value="1"/>
</dbReference>
<proteinExistence type="predicted"/>
<evidence type="ECO:0000313" key="13">
    <source>
        <dbReference type="RefSeq" id="XP_013073883.1"/>
    </source>
</evidence>
<dbReference type="Proteomes" id="UP000076420">
    <property type="component" value="Unassembled WGS sequence"/>
</dbReference>
<dbReference type="InterPro" id="IPR017452">
    <property type="entry name" value="GPCR_Rhodpsn_7TM"/>
</dbReference>
<accession>A0A2C9KNA9</accession>
<dbReference type="RefSeq" id="XP_013073883.1">
    <property type="nucleotide sequence ID" value="XM_013218429.2"/>
</dbReference>
<protein>
    <submittedName>
        <fullName evidence="13">Rhodopsin-like</fullName>
    </submittedName>
</protein>
<dbReference type="PROSITE" id="PS50262">
    <property type="entry name" value="G_PROTEIN_RECEP_F1_2"/>
    <property type="match status" value="1"/>
</dbReference>
<evidence type="ECO:0000256" key="6">
    <source>
        <dbReference type="ARBA" id="ARBA00023170"/>
    </source>
</evidence>
<evidence type="ECO:0000256" key="2">
    <source>
        <dbReference type="ARBA" id="ARBA00022692"/>
    </source>
</evidence>
<dbReference type="KEGG" id="bgt:106060520"/>
<gene>
    <name evidence="10" type="primary">106060520</name>
    <name evidence="13" type="synonym">LOC106060520</name>
</gene>